<keyword evidence="1" id="KW-0046">Antibiotic resistance</keyword>
<reference evidence="3" key="1">
    <citation type="submission" date="2020-02" db="EMBL/GenBank/DDBJ databases">
        <authorList>
            <person name="Meier V. D."/>
        </authorList>
    </citation>
    <scope>NUCLEOTIDE SEQUENCE</scope>
    <source>
        <strain evidence="3">AVDCRST_MAG24</strain>
    </source>
</reference>
<gene>
    <name evidence="3" type="ORF">AVDCRST_MAG24-849</name>
</gene>
<dbReference type="PANTHER" id="PTHR31438:SF1">
    <property type="entry name" value="LYSINE N-ACYLTRANSFERASE C17G9.06C-RELATED"/>
    <property type="match status" value="1"/>
</dbReference>
<keyword evidence="3" id="KW-0808">Transferase</keyword>
<proteinExistence type="predicted"/>
<evidence type="ECO:0000313" key="3">
    <source>
        <dbReference type="EMBL" id="CAA9331800.1"/>
    </source>
</evidence>
<dbReference type="InterPro" id="IPR000182">
    <property type="entry name" value="GNAT_dom"/>
</dbReference>
<evidence type="ECO:0000256" key="1">
    <source>
        <dbReference type="ARBA" id="ARBA00023251"/>
    </source>
</evidence>
<name>A0A6J4LGT0_9ACTN</name>
<dbReference type="EMBL" id="CADCUF010000132">
    <property type="protein sequence ID" value="CAA9331800.1"/>
    <property type="molecule type" value="Genomic_DNA"/>
</dbReference>
<dbReference type="InterPro" id="IPR016181">
    <property type="entry name" value="Acyl_CoA_acyltransferase"/>
</dbReference>
<dbReference type="SUPFAM" id="SSF55729">
    <property type="entry name" value="Acyl-CoA N-acyltransferases (Nat)"/>
    <property type="match status" value="1"/>
</dbReference>
<protein>
    <submittedName>
        <fullName evidence="3">Acetyltransferase, GNAT family</fullName>
    </submittedName>
</protein>
<feature type="domain" description="N-acetyltransferase" evidence="2">
    <location>
        <begin position="3"/>
        <end position="182"/>
    </location>
</feature>
<dbReference type="GO" id="GO:0046677">
    <property type="term" value="P:response to antibiotic"/>
    <property type="evidence" value="ECO:0007669"/>
    <property type="project" value="UniProtKB-KW"/>
</dbReference>
<dbReference type="Gene3D" id="3.40.630.30">
    <property type="match status" value="1"/>
</dbReference>
<accession>A0A6J4LGT0</accession>
<dbReference type="Pfam" id="PF13523">
    <property type="entry name" value="Acetyltransf_8"/>
    <property type="match status" value="1"/>
</dbReference>
<sequence length="187" mass="20805">MSITLRPVNEDDFPLLAQWLAAPHVHRWWFHDLGLEAVARDFGPVARGEEPAEDLIASLDDEPVGLVQRCRWDDWPDDLEELVTGLGGRADVPRGALTVDYLLGPPEVIGRGLGPQVIRVACEQAWAAYPDAPAILVPVSAANHRSWRALEKAGFRRVAEADLEPDNPVDDRRHVVYRLDRPGVTDE</sequence>
<dbReference type="AlphaFoldDB" id="A0A6J4LGT0"/>
<dbReference type="PROSITE" id="PS51186">
    <property type="entry name" value="GNAT"/>
    <property type="match status" value="1"/>
</dbReference>
<evidence type="ECO:0000259" key="2">
    <source>
        <dbReference type="PROSITE" id="PS51186"/>
    </source>
</evidence>
<dbReference type="PANTHER" id="PTHR31438">
    <property type="entry name" value="LYSINE N-ACYLTRANSFERASE C17G9.06C-RELATED"/>
    <property type="match status" value="1"/>
</dbReference>
<organism evidence="3">
    <name type="scientific">uncultured Nocardioidaceae bacterium</name>
    <dbReference type="NCBI Taxonomy" id="253824"/>
    <lineage>
        <taxon>Bacteria</taxon>
        <taxon>Bacillati</taxon>
        <taxon>Actinomycetota</taxon>
        <taxon>Actinomycetes</taxon>
        <taxon>Propionibacteriales</taxon>
        <taxon>Nocardioidaceae</taxon>
        <taxon>environmental samples</taxon>
    </lineage>
</organism>
<dbReference type="GO" id="GO:0016410">
    <property type="term" value="F:N-acyltransferase activity"/>
    <property type="evidence" value="ECO:0007669"/>
    <property type="project" value="TreeGrafter"/>
</dbReference>